<sequence length="834" mass="92848">MSRSTSQSSSVAASATTSGLARTLSLKTKPKSSQPPNATAPSAIKLFVTNLRLLDLDRRADWPGITVHTFSSKNADQKQRIGGVEWALFRLFELWDPEETGQKLQPFFPPLEPLQSLNLRAALYRCLSELRKNGVLGRESVLRKTMLDECKGEKFYEILALFSTAVLQKDLPARKHATKTIAVAVARKLATASALPADKQPSLLPLAIAHKAALANVLKRKDQKRTRYTEFNDLLQTKVEEISLRNKQSKATPRSRRPSLPQNEAAALKKQLKDNWVGNQAWLDTLLHGDDVQLEDAFLNRPFNEVWQMVEKGRKLQDASPEAGLLANLQSRVQEQQDRLQVWRNFHAKLRNEDEEVRPNPSSVRAPAKKFIFEHHLKLQLPSSAKVFDHPPASQKSLGPEYKDIISEMESELAEASKPKHNRPAVTRRGSSFSTSPTRQRKSRSDSAPKRPTSSHAEKPTKPAPPSRKQSKEAMLLPPLRREPSATPIDSDATLVGNQPTSRPASSHSPETIRQCRYDRNHQTSDSLPAPSSPPRPTPIIQTAQPLSPSPAPSYFPSEPPILEPPTLSHDDLLAEQILSSVANATPSPVKKQPRLSLLERTRISMAHTTAFHPITESPGLPDSDTTNPLPSLPPPISADLAPLDRRTSLLERTRLSMAAMTSHQNPLAQVRKEKHEKRKSSRQSLYPVNQFDTPRNRKSIQAIEELKSGERTPKEELFSDEVDYERVFKSRPKIAQSPVFSPEMAMAEGLGAEDRRGHGRISQLGIGDGYGRDGDDDEEEYDEGVTGVDLADVDQDEDEDGFTQAWANSPSRRSAWGGGKEMIYNTEPKVLRG</sequence>
<feature type="compositionally biased region" description="Low complexity" evidence="1">
    <location>
        <begin position="1"/>
        <end position="18"/>
    </location>
</feature>
<feature type="compositionally biased region" description="Basic and acidic residues" evidence="1">
    <location>
        <begin position="514"/>
        <end position="523"/>
    </location>
</feature>
<dbReference type="AlphaFoldDB" id="A0A1Y1YRS6"/>
<feature type="region of interest" description="Disordered" evidence="1">
    <location>
        <begin position="1"/>
        <end position="39"/>
    </location>
</feature>
<feature type="compositionally biased region" description="Acidic residues" evidence="1">
    <location>
        <begin position="792"/>
        <end position="802"/>
    </location>
</feature>
<feature type="region of interest" description="Disordered" evidence="1">
    <location>
        <begin position="611"/>
        <end position="641"/>
    </location>
</feature>
<keyword evidence="4" id="KW-1185">Reference proteome</keyword>
<evidence type="ECO:0000313" key="4">
    <source>
        <dbReference type="Proteomes" id="UP000193144"/>
    </source>
</evidence>
<feature type="compositionally biased region" description="Acidic residues" evidence="1">
    <location>
        <begin position="775"/>
        <end position="784"/>
    </location>
</feature>
<feature type="region of interest" description="Disordered" evidence="1">
    <location>
        <begin position="751"/>
        <end position="821"/>
    </location>
</feature>
<feature type="region of interest" description="Disordered" evidence="1">
    <location>
        <begin position="661"/>
        <end position="694"/>
    </location>
</feature>
<feature type="compositionally biased region" description="Pro residues" evidence="1">
    <location>
        <begin position="548"/>
        <end position="564"/>
    </location>
</feature>
<feature type="compositionally biased region" description="Basic residues" evidence="1">
    <location>
        <begin position="673"/>
        <end position="682"/>
    </location>
</feature>
<gene>
    <name evidence="3" type="ORF">BCR34DRAFT_606190</name>
</gene>
<feature type="compositionally biased region" description="Polar residues" evidence="1">
    <location>
        <begin position="496"/>
        <end position="512"/>
    </location>
</feature>
<dbReference type="OrthoDB" id="5575722at2759"/>
<dbReference type="InterPro" id="IPR028163">
    <property type="entry name" value="HAUS_6_N"/>
</dbReference>
<accession>A0A1Y1YRS6</accession>
<reference evidence="3 4" key="1">
    <citation type="submission" date="2016-07" db="EMBL/GenBank/DDBJ databases">
        <title>Pervasive Adenine N6-methylation of Active Genes in Fungi.</title>
        <authorList>
            <consortium name="DOE Joint Genome Institute"/>
            <person name="Mondo S.J."/>
            <person name="Dannebaum R.O."/>
            <person name="Kuo R.C."/>
            <person name="Labutti K."/>
            <person name="Haridas S."/>
            <person name="Kuo A."/>
            <person name="Salamov A."/>
            <person name="Ahrendt S.R."/>
            <person name="Lipzen A."/>
            <person name="Sullivan W."/>
            <person name="Andreopoulos W.B."/>
            <person name="Clum A."/>
            <person name="Lindquist E."/>
            <person name="Daum C."/>
            <person name="Ramamoorthy G.K."/>
            <person name="Gryganskyi A."/>
            <person name="Culley D."/>
            <person name="Magnuson J.K."/>
            <person name="James T.Y."/>
            <person name="O'Malley M.A."/>
            <person name="Stajich J.E."/>
            <person name="Spatafora J.W."/>
            <person name="Visel A."/>
            <person name="Grigoriev I.V."/>
        </authorList>
    </citation>
    <scope>NUCLEOTIDE SEQUENCE [LARGE SCALE GENOMIC DNA]</scope>
    <source>
        <strain evidence="3 4">CBS 115471</strain>
    </source>
</reference>
<feature type="domain" description="HAUS augmin-like complex subunit 6 N-terminal" evidence="2">
    <location>
        <begin position="47"/>
        <end position="270"/>
    </location>
</feature>
<organism evidence="3 4">
    <name type="scientific">Clohesyomyces aquaticus</name>
    <dbReference type="NCBI Taxonomy" id="1231657"/>
    <lineage>
        <taxon>Eukaryota</taxon>
        <taxon>Fungi</taxon>
        <taxon>Dikarya</taxon>
        <taxon>Ascomycota</taxon>
        <taxon>Pezizomycotina</taxon>
        <taxon>Dothideomycetes</taxon>
        <taxon>Pleosporomycetidae</taxon>
        <taxon>Pleosporales</taxon>
        <taxon>Lindgomycetaceae</taxon>
        <taxon>Clohesyomyces</taxon>
    </lineage>
</organism>
<proteinExistence type="predicted"/>
<protein>
    <submittedName>
        <fullName evidence="3">HAUS augmin-like complex subunit 6 N-terminus-domain-containing protein</fullName>
    </submittedName>
</protein>
<dbReference type="STRING" id="1231657.A0A1Y1YRS6"/>
<dbReference type="PANTHER" id="PTHR16151">
    <property type="entry name" value="HAUS AUGMIN-LIKE COMPLEX SUBUNIT 6"/>
    <property type="match status" value="1"/>
</dbReference>
<evidence type="ECO:0000313" key="3">
    <source>
        <dbReference type="EMBL" id="ORY00669.1"/>
    </source>
</evidence>
<dbReference type="InterPro" id="IPR026797">
    <property type="entry name" value="HAUS_6"/>
</dbReference>
<comment type="caution">
    <text evidence="3">The sequence shown here is derived from an EMBL/GenBank/DDBJ whole genome shotgun (WGS) entry which is preliminary data.</text>
</comment>
<feature type="compositionally biased region" description="Polar residues" evidence="1">
    <location>
        <begin position="429"/>
        <end position="438"/>
    </location>
</feature>
<evidence type="ECO:0000259" key="2">
    <source>
        <dbReference type="Pfam" id="PF14661"/>
    </source>
</evidence>
<dbReference type="Proteomes" id="UP000193144">
    <property type="component" value="Unassembled WGS sequence"/>
</dbReference>
<feature type="region of interest" description="Disordered" evidence="1">
    <location>
        <begin position="411"/>
        <end position="568"/>
    </location>
</feature>
<dbReference type="GO" id="GO:0051225">
    <property type="term" value="P:spindle assembly"/>
    <property type="evidence" value="ECO:0007669"/>
    <property type="project" value="InterPro"/>
</dbReference>
<dbReference type="GO" id="GO:0008017">
    <property type="term" value="F:microtubule binding"/>
    <property type="evidence" value="ECO:0007669"/>
    <property type="project" value="TreeGrafter"/>
</dbReference>
<feature type="compositionally biased region" description="Polar residues" evidence="1">
    <location>
        <begin position="684"/>
        <end position="694"/>
    </location>
</feature>
<evidence type="ECO:0000256" key="1">
    <source>
        <dbReference type="SAM" id="MobiDB-lite"/>
    </source>
</evidence>
<dbReference type="PANTHER" id="PTHR16151:SF2">
    <property type="entry name" value="HAUS AUGMIN-LIKE COMPLEX SUBUNIT 6"/>
    <property type="match status" value="1"/>
</dbReference>
<dbReference type="Pfam" id="PF14661">
    <property type="entry name" value="HAUS6_N"/>
    <property type="match status" value="1"/>
</dbReference>
<dbReference type="GO" id="GO:0070652">
    <property type="term" value="C:HAUS complex"/>
    <property type="evidence" value="ECO:0007669"/>
    <property type="project" value="InterPro"/>
</dbReference>
<dbReference type="EMBL" id="MCFA01000180">
    <property type="protein sequence ID" value="ORY00669.1"/>
    <property type="molecule type" value="Genomic_DNA"/>
</dbReference>
<dbReference type="GO" id="GO:1990498">
    <property type="term" value="C:mitotic spindle microtubule"/>
    <property type="evidence" value="ECO:0007669"/>
    <property type="project" value="TreeGrafter"/>
</dbReference>
<name>A0A1Y1YRS6_9PLEO</name>